<keyword evidence="1" id="KW-0067">ATP-binding</keyword>
<reference evidence="1" key="1">
    <citation type="submission" date="2011-11" db="EMBL/GenBank/DDBJ databases">
        <title>Study ABCG2 gene polymorphism in Iranian Holstein bulls.</title>
        <authorList>
            <person name="Aminafshar M."/>
            <person name="Mousavizadeh S.A."/>
            <person name="Salehi A."/>
            <person name="Sayyadnejad M.B."/>
            <person name="Nazem Shirazi M.H."/>
        </authorList>
    </citation>
    <scope>NUCLEOTIDE SEQUENCE</scope>
</reference>
<feature type="non-terminal residue" evidence="1">
    <location>
        <position position="30"/>
    </location>
</feature>
<keyword evidence="1" id="KW-0547">Nucleotide-binding</keyword>
<organism evidence="1">
    <name type="scientific">Bos taurus</name>
    <name type="common">Bovine</name>
    <dbReference type="NCBI Taxonomy" id="9913"/>
    <lineage>
        <taxon>Eukaryota</taxon>
        <taxon>Metazoa</taxon>
        <taxon>Chordata</taxon>
        <taxon>Craniata</taxon>
        <taxon>Vertebrata</taxon>
        <taxon>Euteleostomi</taxon>
        <taxon>Mammalia</taxon>
        <taxon>Eutheria</taxon>
        <taxon>Laurasiatheria</taxon>
        <taxon>Artiodactyla</taxon>
        <taxon>Ruminantia</taxon>
        <taxon>Pecora</taxon>
        <taxon>Bovidae</taxon>
        <taxon>Bovinae</taxon>
        <taxon>Bos</taxon>
    </lineage>
</organism>
<dbReference type="AlphaFoldDB" id="H9ZHP9"/>
<gene>
    <name evidence="1" type="primary">ABCG2</name>
</gene>
<evidence type="ECO:0000313" key="1">
    <source>
        <dbReference type="EMBL" id="AFH35505.1"/>
    </source>
</evidence>
<name>H9ZHP9_BOVIN</name>
<dbReference type="EMBL" id="JQ398795">
    <property type="protein sequence ID" value="AFH35505.1"/>
    <property type="molecule type" value="Genomic_DNA"/>
</dbReference>
<proteinExistence type="predicted"/>
<sequence length="30" mass="3328">IFSGGVVNLKTAGPWLSWLQYLGIPRYGYA</sequence>
<accession>H9ZHP9</accession>
<feature type="non-terminal residue" evidence="1">
    <location>
        <position position="1"/>
    </location>
</feature>
<protein>
    <submittedName>
        <fullName evidence="1">ATP-binding cassette superfamily G member 2 transporter protein</fullName>
    </submittedName>
</protein>
<dbReference type="GO" id="GO:0005524">
    <property type="term" value="F:ATP binding"/>
    <property type="evidence" value="ECO:0007669"/>
    <property type="project" value="UniProtKB-KW"/>
</dbReference>